<comment type="caution">
    <text evidence="4">The sequence shown here is derived from an EMBL/GenBank/DDBJ whole genome shotgun (WGS) entry which is preliminary data.</text>
</comment>
<proteinExistence type="inferred from homology"/>
<evidence type="ECO:0000313" key="5">
    <source>
        <dbReference type="Proteomes" id="UP001443914"/>
    </source>
</evidence>
<feature type="region of interest" description="Disordered" evidence="2">
    <location>
        <begin position="1"/>
        <end position="27"/>
    </location>
</feature>
<sequence>MSKKRVCSESTRRRNRVEPPTRPTDSTKSTRLTTVFFIIFVISSAVSIFVYCHYNHSSISSPYLSENNLVKSDVNYQEIIDENSRVSDNVTQRHFDKSVLAYITPWNSAGYEIAKRFSSKFTHISPVWYDLKSQGIKLTLEGRYNADTGWLSELRLRGNTRVLPRVVLEALPKDLFGKKKQRDKAIDLIVTECTDMDYDGVVLESWSRWAAYGVLNDAATRKLVILDLSKLPTLVLRICN</sequence>
<accession>A0AAW1MXV7</accession>
<protein>
    <recommendedName>
        <fullName evidence="6">Chitinase</fullName>
    </recommendedName>
</protein>
<dbReference type="PANTHER" id="PTHR46066:SF2">
    <property type="entry name" value="CHITINASE DOMAIN-CONTAINING PROTEIN 1"/>
    <property type="match status" value="1"/>
</dbReference>
<name>A0AAW1MXV7_SAPOF</name>
<dbReference type="Gene3D" id="3.20.20.80">
    <property type="entry name" value="Glycosidases"/>
    <property type="match status" value="1"/>
</dbReference>
<dbReference type="InterPro" id="IPR017853">
    <property type="entry name" value="GH"/>
</dbReference>
<feature type="compositionally biased region" description="Basic and acidic residues" evidence="2">
    <location>
        <begin position="1"/>
        <end position="19"/>
    </location>
</feature>
<dbReference type="PANTHER" id="PTHR46066">
    <property type="entry name" value="CHITINASE DOMAIN-CONTAINING PROTEIN 1 FAMILY MEMBER"/>
    <property type="match status" value="1"/>
</dbReference>
<feature type="transmembrane region" description="Helical" evidence="3">
    <location>
        <begin position="32"/>
        <end position="51"/>
    </location>
</feature>
<dbReference type="GO" id="GO:0012505">
    <property type="term" value="C:endomembrane system"/>
    <property type="evidence" value="ECO:0007669"/>
    <property type="project" value="TreeGrafter"/>
</dbReference>
<evidence type="ECO:0008006" key="6">
    <source>
        <dbReference type="Google" id="ProtNLM"/>
    </source>
</evidence>
<comment type="similarity">
    <text evidence="1">Belongs to the glycosyl hydrolase 18 family.</text>
</comment>
<dbReference type="Proteomes" id="UP001443914">
    <property type="component" value="Unassembled WGS sequence"/>
</dbReference>
<dbReference type="SUPFAM" id="SSF51445">
    <property type="entry name" value="(Trans)glycosidases"/>
    <property type="match status" value="1"/>
</dbReference>
<organism evidence="4 5">
    <name type="scientific">Saponaria officinalis</name>
    <name type="common">Common soapwort</name>
    <name type="synonym">Lychnis saponaria</name>
    <dbReference type="NCBI Taxonomy" id="3572"/>
    <lineage>
        <taxon>Eukaryota</taxon>
        <taxon>Viridiplantae</taxon>
        <taxon>Streptophyta</taxon>
        <taxon>Embryophyta</taxon>
        <taxon>Tracheophyta</taxon>
        <taxon>Spermatophyta</taxon>
        <taxon>Magnoliopsida</taxon>
        <taxon>eudicotyledons</taxon>
        <taxon>Gunneridae</taxon>
        <taxon>Pentapetalae</taxon>
        <taxon>Caryophyllales</taxon>
        <taxon>Caryophyllaceae</taxon>
        <taxon>Caryophylleae</taxon>
        <taxon>Saponaria</taxon>
    </lineage>
</organism>
<keyword evidence="3" id="KW-0812">Transmembrane</keyword>
<reference evidence="4" key="1">
    <citation type="submission" date="2024-03" db="EMBL/GenBank/DDBJ databases">
        <title>WGS assembly of Saponaria officinalis var. Norfolk2.</title>
        <authorList>
            <person name="Jenkins J."/>
            <person name="Shu S."/>
            <person name="Grimwood J."/>
            <person name="Barry K."/>
            <person name="Goodstein D."/>
            <person name="Schmutz J."/>
            <person name="Leebens-Mack J."/>
            <person name="Osbourn A."/>
        </authorList>
    </citation>
    <scope>NUCLEOTIDE SEQUENCE [LARGE SCALE GENOMIC DNA]</scope>
    <source>
        <strain evidence="4">JIC</strain>
    </source>
</reference>
<keyword evidence="3" id="KW-0472">Membrane</keyword>
<dbReference type="GO" id="GO:0070492">
    <property type="term" value="F:oligosaccharide binding"/>
    <property type="evidence" value="ECO:0007669"/>
    <property type="project" value="TreeGrafter"/>
</dbReference>
<evidence type="ECO:0000256" key="1">
    <source>
        <dbReference type="ARBA" id="ARBA00009336"/>
    </source>
</evidence>
<dbReference type="AlphaFoldDB" id="A0AAW1MXV7"/>
<evidence type="ECO:0000313" key="4">
    <source>
        <dbReference type="EMBL" id="KAK9749497.1"/>
    </source>
</evidence>
<gene>
    <name evidence="4" type="ORF">RND81_02G129900</name>
</gene>
<evidence type="ECO:0000256" key="3">
    <source>
        <dbReference type="SAM" id="Phobius"/>
    </source>
</evidence>
<evidence type="ECO:0000256" key="2">
    <source>
        <dbReference type="SAM" id="MobiDB-lite"/>
    </source>
</evidence>
<keyword evidence="3" id="KW-1133">Transmembrane helix</keyword>
<dbReference type="EMBL" id="JBDFQZ010000002">
    <property type="protein sequence ID" value="KAK9749497.1"/>
    <property type="molecule type" value="Genomic_DNA"/>
</dbReference>
<keyword evidence="5" id="KW-1185">Reference proteome</keyword>